<dbReference type="EMBL" id="BK015703">
    <property type="protein sequence ID" value="DAE20916.1"/>
    <property type="molecule type" value="Genomic_DNA"/>
</dbReference>
<sequence>MVQNGMPYQGMYPYYQSTQPTVQPMQQMPQMMTQNVPQQPVGVPGRIVHNPAEIRPNEVPMDGRKSYFPTDDEQYIFAKQWNSDGTIRTVKYEKCKDEPVVTQETTPDANSMILDRLDKIEKLLTAKRTSKKEEATE</sequence>
<evidence type="ECO:0000313" key="1">
    <source>
        <dbReference type="EMBL" id="DAE20916.1"/>
    </source>
</evidence>
<reference evidence="1" key="1">
    <citation type="journal article" date="2021" name="Proc. Natl. Acad. Sci. U.S.A.">
        <title>A Catalog of Tens of Thousands of Viruses from Human Metagenomes Reveals Hidden Associations with Chronic Diseases.</title>
        <authorList>
            <person name="Tisza M.J."/>
            <person name="Buck C.B."/>
        </authorList>
    </citation>
    <scope>NUCLEOTIDE SEQUENCE</scope>
    <source>
        <strain evidence="1">CtgBD49</strain>
    </source>
</reference>
<proteinExistence type="predicted"/>
<accession>A0A8S5QQL9</accession>
<protein>
    <submittedName>
        <fullName evidence="1">Uncharacterized protein</fullName>
    </submittedName>
</protein>
<organism evidence="1">
    <name type="scientific">Siphoviridae sp. ctgBD49</name>
    <dbReference type="NCBI Taxonomy" id="2826420"/>
    <lineage>
        <taxon>Viruses</taxon>
        <taxon>Duplodnaviria</taxon>
        <taxon>Heunggongvirae</taxon>
        <taxon>Uroviricota</taxon>
        <taxon>Caudoviricetes</taxon>
    </lineage>
</organism>
<name>A0A8S5QQL9_9CAUD</name>